<keyword evidence="2" id="KW-1185">Reference proteome</keyword>
<accession>A0AAV2KQ27</accession>
<name>A0AAV2KQ27_KNICA</name>
<gene>
    <name evidence="1" type="ORF">KC01_LOCUS20523</name>
</gene>
<organism evidence="1 2">
    <name type="scientific">Knipowitschia caucasica</name>
    <name type="common">Caucasian dwarf goby</name>
    <name type="synonym">Pomatoschistus caucasicus</name>
    <dbReference type="NCBI Taxonomy" id="637954"/>
    <lineage>
        <taxon>Eukaryota</taxon>
        <taxon>Metazoa</taxon>
        <taxon>Chordata</taxon>
        <taxon>Craniata</taxon>
        <taxon>Vertebrata</taxon>
        <taxon>Euteleostomi</taxon>
        <taxon>Actinopterygii</taxon>
        <taxon>Neopterygii</taxon>
        <taxon>Teleostei</taxon>
        <taxon>Neoteleostei</taxon>
        <taxon>Acanthomorphata</taxon>
        <taxon>Gobiaria</taxon>
        <taxon>Gobiiformes</taxon>
        <taxon>Gobioidei</taxon>
        <taxon>Gobiidae</taxon>
        <taxon>Gobiinae</taxon>
        <taxon>Knipowitschia</taxon>
    </lineage>
</organism>
<dbReference type="EMBL" id="OZ035841">
    <property type="protein sequence ID" value="CAL1591111.1"/>
    <property type="molecule type" value="Genomic_DNA"/>
</dbReference>
<evidence type="ECO:0000313" key="1">
    <source>
        <dbReference type="EMBL" id="CAL1591111.1"/>
    </source>
</evidence>
<protein>
    <submittedName>
        <fullName evidence="1">Uncharacterized protein</fullName>
    </submittedName>
</protein>
<sequence length="170" mass="18650">MDLLYSAPSEFSDSMSSSVDIYGSFSDASSTVRGSIQTPAKHAAAVLVQNENYLLEVQKILRFISTGLRRLQDHPALVVRRGFVDPVQMETGLKMLQFMKAPAARAQAVCTRAVGAARVQARKLKKSYIALIVAEIKSSADILHGCVHELVNIKNQLQDAMERCGLIMEV</sequence>
<proteinExistence type="predicted"/>
<reference evidence="1 2" key="1">
    <citation type="submission" date="2024-04" db="EMBL/GenBank/DDBJ databases">
        <authorList>
            <person name="Waldvogel A.-M."/>
            <person name="Schoenle A."/>
        </authorList>
    </citation>
    <scope>NUCLEOTIDE SEQUENCE [LARGE SCALE GENOMIC DNA]</scope>
</reference>
<dbReference type="Proteomes" id="UP001497482">
    <property type="component" value="Chromosome 19"/>
</dbReference>
<dbReference type="AlphaFoldDB" id="A0AAV2KQ27"/>
<evidence type="ECO:0000313" key="2">
    <source>
        <dbReference type="Proteomes" id="UP001497482"/>
    </source>
</evidence>